<dbReference type="GO" id="GO:0140359">
    <property type="term" value="F:ABC-type transporter activity"/>
    <property type="evidence" value="ECO:0007669"/>
    <property type="project" value="InterPro"/>
</dbReference>
<evidence type="ECO:0000256" key="4">
    <source>
        <dbReference type="ARBA" id="ARBA00022989"/>
    </source>
</evidence>
<dbReference type="Proteomes" id="UP000319040">
    <property type="component" value="Unassembled WGS sequence"/>
</dbReference>
<dbReference type="AlphaFoldDB" id="A0A521AMG1"/>
<evidence type="ECO:0000256" key="1">
    <source>
        <dbReference type="ARBA" id="ARBA00004651"/>
    </source>
</evidence>
<name>A0A521AMG1_SACCC</name>
<dbReference type="EMBL" id="FXTB01000001">
    <property type="protein sequence ID" value="SMO35996.1"/>
    <property type="molecule type" value="Genomic_DNA"/>
</dbReference>
<sequence length="242" mass="27390">MWSLYRKEIASFFSSVTGYLVAGVFLVLTGLFLWVIPGQMNILFGGYASLDSLFYLAPWLYLFLVPAVTMRLFADEKRTGTMELLYTRPLSEWHIVVAKYVAGVTLVVISLLPTLIYFYTVVQLGNPVGNIDFGGTWGSFIGLLFLSGIYVAIGVFCSSLTDNQIVSFIMAVLLSFVFYYGFEALSQMVSGSSQSFIVFMGIDEHYQSMSRGVLDSRDVLYFLSMIWLFMYLTRTVLRSKKW</sequence>
<evidence type="ECO:0000256" key="6">
    <source>
        <dbReference type="SAM" id="Phobius"/>
    </source>
</evidence>
<evidence type="ECO:0000313" key="8">
    <source>
        <dbReference type="Proteomes" id="UP000319040"/>
    </source>
</evidence>
<feature type="transmembrane region" description="Helical" evidence="6">
    <location>
        <begin position="219"/>
        <end position="237"/>
    </location>
</feature>
<dbReference type="PANTHER" id="PTHR30294">
    <property type="entry name" value="MEMBRANE COMPONENT OF ABC TRANSPORTER YHHJ-RELATED"/>
    <property type="match status" value="1"/>
</dbReference>
<feature type="transmembrane region" description="Helical" evidence="6">
    <location>
        <begin position="165"/>
        <end position="182"/>
    </location>
</feature>
<keyword evidence="4 6" id="KW-1133">Transmembrane helix</keyword>
<evidence type="ECO:0000256" key="5">
    <source>
        <dbReference type="ARBA" id="ARBA00023136"/>
    </source>
</evidence>
<gene>
    <name evidence="7" type="ORF">SAMN06265379_101258</name>
</gene>
<accession>A0A521AMG1</accession>
<dbReference type="InterPro" id="IPR051449">
    <property type="entry name" value="ABC-2_transporter_component"/>
</dbReference>
<protein>
    <submittedName>
        <fullName evidence="7">Protein involved in gliding motility GldF</fullName>
    </submittedName>
</protein>
<evidence type="ECO:0000256" key="2">
    <source>
        <dbReference type="ARBA" id="ARBA00022475"/>
    </source>
</evidence>
<dbReference type="PANTHER" id="PTHR30294:SF29">
    <property type="entry name" value="MULTIDRUG ABC TRANSPORTER PERMEASE YBHS-RELATED"/>
    <property type="match status" value="1"/>
</dbReference>
<keyword evidence="5 6" id="KW-0472">Membrane</keyword>
<evidence type="ECO:0000256" key="3">
    <source>
        <dbReference type="ARBA" id="ARBA00022692"/>
    </source>
</evidence>
<feature type="transmembrane region" description="Helical" evidence="6">
    <location>
        <begin position="12"/>
        <end position="36"/>
    </location>
</feature>
<dbReference type="RefSeq" id="WP_142531658.1">
    <property type="nucleotide sequence ID" value="NZ_FXTB01000001.1"/>
</dbReference>
<feature type="transmembrane region" description="Helical" evidence="6">
    <location>
        <begin position="139"/>
        <end position="158"/>
    </location>
</feature>
<comment type="subcellular location">
    <subcellularLocation>
        <location evidence="1">Cell membrane</location>
        <topology evidence="1">Multi-pass membrane protein</topology>
    </subcellularLocation>
</comment>
<keyword evidence="2" id="KW-1003">Cell membrane</keyword>
<evidence type="ECO:0000313" key="7">
    <source>
        <dbReference type="EMBL" id="SMO35996.1"/>
    </source>
</evidence>
<keyword evidence="8" id="KW-1185">Reference proteome</keyword>
<dbReference type="GO" id="GO:0005886">
    <property type="term" value="C:plasma membrane"/>
    <property type="evidence" value="ECO:0007669"/>
    <property type="project" value="UniProtKB-SubCell"/>
</dbReference>
<organism evidence="7 8">
    <name type="scientific">Saccharicrinis carchari</name>
    <dbReference type="NCBI Taxonomy" id="1168039"/>
    <lineage>
        <taxon>Bacteria</taxon>
        <taxon>Pseudomonadati</taxon>
        <taxon>Bacteroidota</taxon>
        <taxon>Bacteroidia</taxon>
        <taxon>Marinilabiliales</taxon>
        <taxon>Marinilabiliaceae</taxon>
        <taxon>Saccharicrinis</taxon>
    </lineage>
</organism>
<reference evidence="7 8" key="1">
    <citation type="submission" date="2017-05" db="EMBL/GenBank/DDBJ databases">
        <authorList>
            <person name="Varghese N."/>
            <person name="Submissions S."/>
        </authorList>
    </citation>
    <scope>NUCLEOTIDE SEQUENCE [LARGE SCALE GENOMIC DNA]</scope>
    <source>
        <strain evidence="7 8">DSM 27040</strain>
    </source>
</reference>
<proteinExistence type="predicted"/>
<dbReference type="NCBIfam" id="TIGR03518">
    <property type="entry name" value="ABC_perm_GldF"/>
    <property type="match status" value="1"/>
</dbReference>
<dbReference type="OrthoDB" id="9794512at2"/>
<dbReference type="Pfam" id="PF12679">
    <property type="entry name" value="ABC2_membrane_2"/>
    <property type="match status" value="1"/>
</dbReference>
<dbReference type="InterPro" id="IPR019860">
    <property type="entry name" value="Motility-assoc_ABC_perm_GldF"/>
</dbReference>
<feature type="transmembrane region" description="Helical" evidence="6">
    <location>
        <begin position="95"/>
        <end position="119"/>
    </location>
</feature>
<feature type="transmembrane region" description="Helical" evidence="6">
    <location>
        <begin position="56"/>
        <end position="74"/>
    </location>
</feature>
<keyword evidence="3 6" id="KW-0812">Transmembrane</keyword>